<evidence type="ECO:0000313" key="1">
    <source>
        <dbReference type="EMBL" id="MDP5138136.1"/>
    </source>
</evidence>
<name>A0ABT9I5B3_9GAMM</name>
<keyword evidence="2" id="KW-1185">Reference proteome</keyword>
<evidence type="ECO:0000313" key="2">
    <source>
        <dbReference type="Proteomes" id="UP001231109"/>
    </source>
</evidence>
<proteinExistence type="predicted"/>
<dbReference type="Proteomes" id="UP001231109">
    <property type="component" value="Unassembled WGS sequence"/>
</dbReference>
<sequence>MKQTEKKEVVNFIQATLADGHPKTGTQLMELFADHAGLQEYNRKNLKQVFHRVSLSLADEGKIVVTRQPGATPLLFSIPTENSQQEQLQQSVPESPPLTPEPNAIITQKLEQFIDQEAMLAGRENGLQILLELSPQRESYIREELRKIRYERLALQSCRQVFSEFGFSN</sequence>
<organism evidence="1 2">
    <name type="scientific">Rheinheimera baltica</name>
    <dbReference type="NCBI Taxonomy" id="67576"/>
    <lineage>
        <taxon>Bacteria</taxon>
        <taxon>Pseudomonadati</taxon>
        <taxon>Pseudomonadota</taxon>
        <taxon>Gammaproteobacteria</taxon>
        <taxon>Chromatiales</taxon>
        <taxon>Chromatiaceae</taxon>
        <taxon>Rheinheimera</taxon>
    </lineage>
</organism>
<reference evidence="1 2" key="1">
    <citation type="submission" date="2022-11" db="EMBL/GenBank/DDBJ databases">
        <title>Viruses from the air-sea interface of a natural surface slick.</title>
        <authorList>
            <person name="Rahlff J."/>
            <person name="Holmfeldt K."/>
        </authorList>
    </citation>
    <scope>NUCLEOTIDE SEQUENCE [LARGE SCALE GENOMIC DNA]</scope>
    <source>
        <strain evidence="1 2">SMS4</strain>
    </source>
</reference>
<accession>A0ABT9I5B3</accession>
<dbReference type="RefSeq" id="WP_305977298.1">
    <property type="nucleotide sequence ID" value="NZ_JAPJDZ010000102.1"/>
</dbReference>
<protein>
    <submittedName>
        <fullName evidence="1">Uncharacterized protein</fullName>
    </submittedName>
</protein>
<gene>
    <name evidence="1" type="ORF">ORJ04_19495</name>
</gene>
<dbReference type="EMBL" id="JAPJDZ010000102">
    <property type="protein sequence ID" value="MDP5138136.1"/>
    <property type="molecule type" value="Genomic_DNA"/>
</dbReference>
<comment type="caution">
    <text evidence="1">The sequence shown here is derived from an EMBL/GenBank/DDBJ whole genome shotgun (WGS) entry which is preliminary data.</text>
</comment>